<dbReference type="InParanoid" id="A0A7M7GF86"/>
<accession>A0A7M7GF86</accession>
<dbReference type="RefSeq" id="XP_003723453.1">
    <property type="nucleotide sequence ID" value="XM_003723405.3"/>
</dbReference>
<dbReference type="Gene3D" id="1.10.150.220">
    <property type="entry name" value="CPI-17"/>
    <property type="match status" value="1"/>
</dbReference>
<evidence type="ECO:0000256" key="4">
    <source>
        <dbReference type="SAM" id="MobiDB-lite"/>
    </source>
</evidence>
<evidence type="ECO:0000313" key="6">
    <source>
        <dbReference type="Proteomes" id="UP000007110"/>
    </source>
</evidence>
<sequence>MAALENPNLNNRVSFAGSEEQQIPGVDHRRGSINSEEKAKRKHQNVTCKYDRKVMRIRLDIEEWMDEQLRELYECEEDEDYPIEIDIDDLLQRSNAERQKEVESLLRDATQPSEEFISILLTRVLELQKKSNIMSSPGAAQSIDFQL</sequence>
<dbReference type="InterPro" id="IPR036658">
    <property type="entry name" value="CPI-17_sf"/>
</dbReference>
<dbReference type="PANTHER" id="PTHR16188">
    <property type="entry name" value="PROTEIN PHOSPHATASE 1 INHIBITOR POTENTIATED BY PROTEIN KINASE C"/>
    <property type="match status" value="1"/>
</dbReference>
<dbReference type="EnsemblMetazoa" id="XM_003723405">
    <property type="protein sequence ID" value="XP_003723453"/>
    <property type="gene ID" value="LOC100890399"/>
</dbReference>
<dbReference type="Pfam" id="PF05361">
    <property type="entry name" value="PP1_inhibitor"/>
    <property type="match status" value="1"/>
</dbReference>
<evidence type="ECO:0000256" key="1">
    <source>
        <dbReference type="ARBA" id="ARBA00005483"/>
    </source>
</evidence>
<reference evidence="6" key="1">
    <citation type="submission" date="2015-02" db="EMBL/GenBank/DDBJ databases">
        <title>Genome sequencing for Strongylocentrotus purpuratus.</title>
        <authorList>
            <person name="Murali S."/>
            <person name="Liu Y."/>
            <person name="Vee V."/>
            <person name="English A."/>
            <person name="Wang M."/>
            <person name="Skinner E."/>
            <person name="Han Y."/>
            <person name="Muzny D.M."/>
            <person name="Worley K.C."/>
            <person name="Gibbs R.A."/>
        </authorList>
    </citation>
    <scope>NUCLEOTIDE SEQUENCE</scope>
</reference>
<dbReference type="KEGG" id="spu:100890399"/>
<keyword evidence="3" id="KW-0650">Protein phosphatase inhibitor</keyword>
<name>A0A7M7GF86_STRPU</name>
<keyword evidence="6" id="KW-1185">Reference proteome</keyword>
<dbReference type="OMA" id="RLNIEEW"/>
<evidence type="ECO:0000256" key="3">
    <source>
        <dbReference type="ARBA" id="ARBA00023272"/>
    </source>
</evidence>
<dbReference type="InterPro" id="IPR008025">
    <property type="entry name" value="CPI-17"/>
</dbReference>
<evidence type="ECO:0000256" key="2">
    <source>
        <dbReference type="ARBA" id="ARBA00022553"/>
    </source>
</evidence>
<dbReference type="GeneID" id="100890399"/>
<protein>
    <submittedName>
        <fullName evidence="5">Uncharacterized protein</fullName>
    </submittedName>
</protein>
<feature type="compositionally biased region" description="Basic and acidic residues" evidence="4">
    <location>
        <begin position="26"/>
        <end position="39"/>
    </location>
</feature>
<dbReference type="Proteomes" id="UP000007110">
    <property type="component" value="Unassembled WGS sequence"/>
</dbReference>
<dbReference type="FunCoup" id="A0A7M7GF86">
    <property type="interactions" value="417"/>
</dbReference>
<proteinExistence type="inferred from homology"/>
<keyword evidence="2" id="KW-0597">Phosphoprotein</keyword>
<dbReference type="AlphaFoldDB" id="A0A7M7GF86"/>
<dbReference type="SUPFAM" id="SSF81790">
    <property type="entry name" value="Myosin phosphatase inhibitor 17kDa protein, CPI-17"/>
    <property type="match status" value="1"/>
</dbReference>
<feature type="region of interest" description="Disordered" evidence="4">
    <location>
        <begin position="1"/>
        <end position="40"/>
    </location>
</feature>
<organism evidence="5 6">
    <name type="scientific">Strongylocentrotus purpuratus</name>
    <name type="common">Purple sea urchin</name>
    <dbReference type="NCBI Taxonomy" id="7668"/>
    <lineage>
        <taxon>Eukaryota</taxon>
        <taxon>Metazoa</taxon>
        <taxon>Echinodermata</taxon>
        <taxon>Eleutherozoa</taxon>
        <taxon>Echinozoa</taxon>
        <taxon>Echinoidea</taxon>
        <taxon>Euechinoidea</taxon>
        <taxon>Echinacea</taxon>
        <taxon>Camarodonta</taxon>
        <taxon>Echinidea</taxon>
        <taxon>Strongylocentrotidae</taxon>
        <taxon>Strongylocentrotus</taxon>
    </lineage>
</organism>
<comment type="similarity">
    <text evidence="1">Belongs to the PP1 inhibitor family.</text>
</comment>
<dbReference type="GO" id="GO:0004865">
    <property type="term" value="F:protein serine/threonine phosphatase inhibitor activity"/>
    <property type="evidence" value="ECO:0000318"/>
    <property type="project" value="GO_Central"/>
</dbReference>
<reference evidence="5" key="2">
    <citation type="submission" date="2021-01" db="UniProtKB">
        <authorList>
            <consortium name="EnsemblMetazoa"/>
        </authorList>
    </citation>
    <scope>IDENTIFICATION</scope>
</reference>
<dbReference type="PANTHER" id="PTHR16188:SF14">
    <property type="entry name" value="GEO07393P1"/>
    <property type="match status" value="1"/>
</dbReference>
<dbReference type="OrthoDB" id="8193882at2759"/>
<dbReference type="GO" id="GO:0005737">
    <property type="term" value="C:cytoplasm"/>
    <property type="evidence" value="ECO:0007669"/>
    <property type="project" value="InterPro"/>
</dbReference>
<evidence type="ECO:0000313" key="5">
    <source>
        <dbReference type="EnsemblMetazoa" id="XP_003723453"/>
    </source>
</evidence>